<reference evidence="2" key="2">
    <citation type="submission" date="2018-05" db="EMBL/GenBank/DDBJ databases">
        <title>OmerRS3 (Oryza meridionalis Reference Sequence Version 3).</title>
        <authorList>
            <person name="Zhang J."/>
            <person name="Kudrna D."/>
            <person name="Lee S."/>
            <person name="Talag J."/>
            <person name="Welchert J."/>
            <person name="Wing R.A."/>
        </authorList>
    </citation>
    <scope>NUCLEOTIDE SEQUENCE [LARGE SCALE GENOMIC DNA]</scope>
    <source>
        <strain evidence="2">cv. OR44</strain>
    </source>
</reference>
<reference evidence="2" key="1">
    <citation type="submission" date="2015-04" db="UniProtKB">
        <authorList>
            <consortium name="EnsemblPlants"/>
        </authorList>
    </citation>
    <scope>IDENTIFICATION</scope>
</reference>
<evidence type="ECO:0000256" key="1">
    <source>
        <dbReference type="SAM" id="MobiDB-lite"/>
    </source>
</evidence>
<proteinExistence type="predicted"/>
<evidence type="ECO:0000313" key="2">
    <source>
        <dbReference type="EnsemblPlants" id="OMERI11G03090.1"/>
    </source>
</evidence>
<dbReference type="Proteomes" id="UP000008021">
    <property type="component" value="Chromosome 11"/>
</dbReference>
<protein>
    <submittedName>
        <fullName evidence="2">Uncharacterized protein</fullName>
    </submittedName>
</protein>
<organism evidence="2">
    <name type="scientific">Oryza meridionalis</name>
    <dbReference type="NCBI Taxonomy" id="40149"/>
    <lineage>
        <taxon>Eukaryota</taxon>
        <taxon>Viridiplantae</taxon>
        <taxon>Streptophyta</taxon>
        <taxon>Embryophyta</taxon>
        <taxon>Tracheophyta</taxon>
        <taxon>Spermatophyta</taxon>
        <taxon>Magnoliopsida</taxon>
        <taxon>Liliopsida</taxon>
        <taxon>Poales</taxon>
        <taxon>Poaceae</taxon>
        <taxon>BOP clade</taxon>
        <taxon>Oryzoideae</taxon>
        <taxon>Oryzeae</taxon>
        <taxon>Oryzinae</taxon>
        <taxon>Oryza</taxon>
    </lineage>
</organism>
<feature type="region of interest" description="Disordered" evidence="1">
    <location>
        <begin position="75"/>
        <end position="94"/>
    </location>
</feature>
<name>A0A0E0F2M9_9ORYZ</name>
<dbReference type="Gramene" id="OMERI11G03090.1">
    <property type="protein sequence ID" value="OMERI11G03090.1"/>
    <property type="gene ID" value="OMERI11G03090"/>
</dbReference>
<accession>A0A0E0F2M9</accession>
<sequence>MARNDNNKTIEWESKKPKGASCSLCVVALSIEISNSVRPNPSSKTFSERTCSGFRPSSSLSRDSVALGLGRTYGDVTASDGGGSERKDAAATRRKKANAVFVIVIAMAGLAKSEMGQWG</sequence>
<evidence type="ECO:0000313" key="3">
    <source>
        <dbReference type="Proteomes" id="UP000008021"/>
    </source>
</evidence>
<feature type="region of interest" description="Disordered" evidence="1">
    <location>
        <begin position="38"/>
        <end position="61"/>
    </location>
</feature>
<dbReference type="EnsemblPlants" id="OMERI11G03090.1">
    <property type="protein sequence ID" value="OMERI11G03090.1"/>
    <property type="gene ID" value="OMERI11G03090"/>
</dbReference>
<dbReference type="HOGENOM" id="CLU_2065224_0_0_1"/>
<keyword evidence="3" id="KW-1185">Reference proteome</keyword>
<dbReference type="AlphaFoldDB" id="A0A0E0F2M9"/>